<evidence type="ECO:0000313" key="2">
    <source>
        <dbReference type="EMBL" id="RAP41937.1"/>
    </source>
</evidence>
<protein>
    <submittedName>
        <fullName evidence="2">TIGR02391 family protein</fullName>
    </submittedName>
</protein>
<proteinExistence type="predicted"/>
<reference evidence="2 3" key="1">
    <citation type="submission" date="2017-01" db="EMBL/GenBank/DDBJ databases">
        <title>Genome sequence of Rhodovulum viride JA756.</title>
        <authorList>
            <person name="Lakshmi K.V."/>
            <person name="Tushar L.D."/>
            <person name="Sasikala C."/>
            <person name="Venkataramana C."/>
        </authorList>
    </citation>
    <scope>NUCLEOTIDE SEQUENCE [LARGE SCALE GENOMIC DNA]</scope>
    <source>
        <strain evidence="2 3">JA756</strain>
    </source>
</reference>
<name>A0ABX9DHT4_9RHOB</name>
<keyword evidence="3" id="KW-1185">Reference proteome</keyword>
<dbReference type="InterPro" id="IPR012654">
    <property type="entry name" value="CHP02391"/>
</dbReference>
<feature type="domain" description="Conserved hypothetical protein CHP02391" evidence="1">
    <location>
        <begin position="134"/>
        <end position="246"/>
    </location>
</feature>
<organism evidence="2 3">
    <name type="scientific">Rhodovulum viride</name>
    <dbReference type="NCBI Taxonomy" id="1231134"/>
    <lineage>
        <taxon>Bacteria</taxon>
        <taxon>Pseudomonadati</taxon>
        <taxon>Pseudomonadota</taxon>
        <taxon>Alphaproteobacteria</taxon>
        <taxon>Rhodobacterales</taxon>
        <taxon>Paracoccaceae</taxon>
        <taxon>Rhodovulum</taxon>
    </lineage>
</organism>
<sequence length="258" mass="29292">MLITDLFPDPEVLIALEPDELGMRLLPLFSDWHRRGDFHLGRVLERVNGRPSLPGQPTVDDGQYERRYKPEIDEALREAWAWLVGAALLIPDPRYHALDTTGPMRFSRKARSLTQDPNHARARSTYRLPKDALPPSIREEVWDLYHRGKFATAVFTAMRGVEIAVREGAGFPVGDHGVPMIRRAFQKDTGPLRDPDQDEGEREALMHLFAGAIGPYKNPHSHRAVEMDDPGEAIEIVTLASHMLRIVDARRSRRLENS</sequence>
<dbReference type="Proteomes" id="UP000248659">
    <property type="component" value="Unassembled WGS sequence"/>
</dbReference>
<gene>
    <name evidence="2" type="ORF">BYZ73_08300</name>
</gene>
<evidence type="ECO:0000259" key="1">
    <source>
        <dbReference type="Pfam" id="PF09509"/>
    </source>
</evidence>
<accession>A0ABX9DHT4</accession>
<evidence type="ECO:0000313" key="3">
    <source>
        <dbReference type="Proteomes" id="UP000248659"/>
    </source>
</evidence>
<dbReference type="Pfam" id="PF09509">
    <property type="entry name" value="Hypoth_Ymh"/>
    <property type="match status" value="1"/>
</dbReference>
<comment type="caution">
    <text evidence="2">The sequence shown here is derived from an EMBL/GenBank/DDBJ whole genome shotgun (WGS) entry which is preliminary data.</text>
</comment>
<dbReference type="EMBL" id="MUAV01000007">
    <property type="protein sequence ID" value="RAP41937.1"/>
    <property type="molecule type" value="Genomic_DNA"/>
</dbReference>
<dbReference type="NCBIfam" id="TIGR02391">
    <property type="entry name" value="hypoth_ymh"/>
    <property type="match status" value="1"/>
</dbReference>
<dbReference type="RefSeq" id="WP_112315605.1">
    <property type="nucleotide sequence ID" value="NZ_MUAV01000007.1"/>
</dbReference>